<accession>A0A371IF37</accession>
<comment type="caution">
    <text evidence="2">The sequence shown here is derived from an EMBL/GenBank/DDBJ whole genome shotgun (WGS) entry which is preliminary data.</text>
</comment>
<reference evidence="2" key="1">
    <citation type="submission" date="2018-05" db="EMBL/GenBank/DDBJ databases">
        <title>Draft genome of Mucuna pruriens seed.</title>
        <authorList>
            <person name="Nnadi N.E."/>
            <person name="Vos R."/>
            <person name="Hasami M.H."/>
            <person name="Devisetty U.K."/>
            <person name="Aguiy J.C."/>
        </authorList>
    </citation>
    <scope>NUCLEOTIDE SEQUENCE [LARGE SCALE GENOMIC DNA]</scope>
    <source>
        <strain evidence="2">JCA_2017</strain>
    </source>
</reference>
<dbReference type="InterPro" id="IPR054722">
    <property type="entry name" value="PolX-like_BBD"/>
</dbReference>
<dbReference type="AlphaFoldDB" id="A0A371IF37"/>
<proteinExistence type="predicted"/>
<gene>
    <name evidence="2" type="ORF">CR513_01460</name>
</gene>
<feature type="non-terminal residue" evidence="2">
    <location>
        <position position="1"/>
    </location>
</feature>
<sequence>MDNLRALLNSTSKLLGSCGLTMNVSKKQLITIANGDHVSIAGSTNVQLHFSLSLHNVLHIPKLANNLISIHRLIQDWNCAVTFFCSHCVIQELTTRRTIGVAKEQGGLYYLQHTKIGNNTNNEELPSSQQATSETWVASQI</sequence>
<evidence type="ECO:0000313" key="3">
    <source>
        <dbReference type="Proteomes" id="UP000257109"/>
    </source>
</evidence>
<evidence type="ECO:0000259" key="1">
    <source>
        <dbReference type="Pfam" id="PF22936"/>
    </source>
</evidence>
<name>A0A371IF37_MUCPR</name>
<evidence type="ECO:0000313" key="2">
    <source>
        <dbReference type="EMBL" id="RDY13595.1"/>
    </source>
</evidence>
<feature type="domain" description="Retrovirus-related Pol polyprotein from transposon TNT 1-94-like beta-barrel" evidence="1">
    <location>
        <begin position="25"/>
        <end position="74"/>
    </location>
</feature>
<dbReference type="Pfam" id="PF22936">
    <property type="entry name" value="Pol_BBD"/>
    <property type="match status" value="1"/>
</dbReference>
<dbReference type="Proteomes" id="UP000257109">
    <property type="component" value="Unassembled WGS sequence"/>
</dbReference>
<dbReference type="OrthoDB" id="1938972at2759"/>
<protein>
    <recommendedName>
        <fullName evidence="1">Retrovirus-related Pol polyprotein from transposon TNT 1-94-like beta-barrel domain-containing protein</fullName>
    </recommendedName>
</protein>
<dbReference type="EMBL" id="QJKJ01000248">
    <property type="protein sequence ID" value="RDY13595.1"/>
    <property type="molecule type" value="Genomic_DNA"/>
</dbReference>
<keyword evidence="3" id="KW-1185">Reference proteome</keyword>
<organism evidence="2 3">
    <name type="scientific">Mucuna pruriens</name>
    <name type="common">Velvet bean</name>
    <name type="synonym">Dolichos pruriens</name>
    <dbReference type="NCBI Taxonomy" id="157652"/>
    <lineage>
        <taxon>Eukaryota</taxon>
        <taxon>Viridiplantae</taxon>
        <taxon>Streptophyta</taxon>
        <taxon>Embryophyta</taxon>
        <taxon>Tracheophyta</taxon>
        <taxon>Spermatophyta</taxon>
        <taxon>Magnoliopsida</taxon>
        <taxon>eudicotyledons</taxon>
        <taxon>Gunneridae</taxon>
        <taxon>Pentapetalae</taxon>
        <taxon>rosids</taxon>
        <taxon>fabids</taxon>
        <taxon>Fabales</taxon>
        <taxon>Fabaceae</taxon>
        <taxon>Papilionoideae</taxon>
        <taxon>50 kb inversion clade</taxon>
        <taxon>NPAAA clade</taxon>
        <taxon>indigoferoid/millettioid clade</taxon>
        <taxon>Phaseoleae</taxon>
        <taxon>Mucuna</taxon>
    </lineage>
</organism>